<dbReference type="GO" id="GO:0005975">
    <property type="term" value="P:carbohydrate metabolic process"/>
    <property type="evidence" value="ECO:0007669"/>
    <property type="project" value="InterPro"/>
</dbReference>
<evidence type="ECO:0000313" key="1">
    <source>
        <dbReference type="EMBL" id="KRT67403.1"/>
    </source>
</evidence>
<dbReference type="InterPro" id="IPR008928">
    <property type="entry name" value="6-hairpin_glycosidase_sf"/>
</dbReference>
<comment type="caution">
    <text evidence="1">The sequence shown here is derived from an EMBL/GenBank/DDBJ whole genome shotgun (WGS) entry which is preliminary data.</text>
</comment>
<protein>
    <submittedName>
        <fullName evidence="1">Seg</fullName>
    </submittedName>
</protein>
<dbReference type="Gene3D" id="1.50.10.10">
    <property type="match status" value="1"/>
</dbReference>
<dbReference type="AlphaFoldDB" id="A0A0T5ZXB0"/>
<organism evidence="1 2">
    <name type="scientific">candidate division WWE3 bacterium CSP1-7</name>
    <dbReference type="NCBI Taxonomy" id="1576480"/>
    <lineage>
        <taxon>Bacteria</taxon>
        <taxon>Katanobacteria</taxon>
    </lineage>
</organism>
<sequence length="376" mass="43387">METFSPILAQSYALAVAELRTCYDERGIVAGRHQYDDYWTRDAGFAWMAALELGDWQVAQRHLEFLSRLQRRDGMIPFLIRRHLSPFAMWDIKIRIPPRPKFRSHKSLFLSEVIDSNPWFAIGLADLVAHTREAFLLTDLIAHIYPALGWCLGKVGPDGLVREGILAGWNDGILKSGRTLLNNVIFYQAFNRWSGLDPDFSTAARGIKEALQRDFFNGHYFIDWINRRPHNYFDSNANFLAILWGVADQYQADRIMDFAFENLLDPPLVKLVHPRYRPGLIDPANRLLRVADYSDGRLYWLDTACLFVLALEKMGRKREAEDFLFCLASLVIKHGGVYEIYDRSFQPVRRWNCRAEHPFARSAGLFALACRKLGLV</sequence>
<reference evidence="1 2" key="1">
    <citation type="submission" date="2015-05" db="EMBL/GenBank/DDBJ databases">
        <title>Critical biogeochemical functions in the subsurface are associated with bacteria from new phyla and little studied lineages.</title>
        <authorList>
            <person name="Hug L.A."/>
            <person name="Thomas B.C."/>
            <person name="Sharon I."/>
            <person name="Brown C.T."/>
            <person name="Sharma R."/>
            <person name="Hettich R.L."/>
            <person name="Wilkins M.J."/>
            <person name="Williams K.H."/>
            <person name="Singh A."/>
            <person name="Banfield J.F."/>
        </authorList>
    </citation>
    <scope>NUCLEOTIDE SEQUENCE [LARGE SCALE GENOMIC DNA]</scope>
    <source>
        <strain evidence="1">CSP1-7</strain>
    </source>
</reference>
<proteinExistence type="predicted"/>
<evidence type="ECO:0000313" key="2">
    <source>
        <dbReference type="Proteomes" id="UP000051297"/>
    </source>
</evidence>
<dbReference type="EMBL" id="LDXK01000003">
    <property type="protein sequence ID" value="KRT67403.1"/>
    <property type="molecule type" value="Genomic_DNA"/>
</dbReference>
<gene>
    <name evidence="1" type="ORF">XU08_C0003G0079</name>
</gene>
<name>A0A0T5ZXB0_UNCKA</name>
<accession>A0A0T5ZXB0</accession>
<dbReference type="Proteomes" id="UP000051297">
    <property type="component" value="Unassembled WGS sequence"/>
</dbReference>
<dbReference type="SUPFAM" id="SSF48208">
    <property type="entry name" value="Six-hairpin glycosidases"/>
    <property type="match status" value="1"/>
</dbReference>
<dbReference type="STRING" id="1576480.XU08_C0003G0079"/>
<dbReference type="InterPro" id="IPR012341">
    <property type="entry name" value="6hp_glycosidase-like_sf"/>
</dbReference>